<comment type="caution">
    <text evidence="2">The sequence shown here is derived from an EMBL/GenBank/DDBJ whole genome shotgun (WGS) entry which is preliminary data.</text>
</comment>
<organism evidence="2 3">
    <name type="scientific">Pocillopora damicornis</name>
    <name type="common">Cauliflower coral</name>
    <name type="synonym">Millepora damicornis</name>
    <dbReference type="NCBI Taxonomy" id="46731"/>
    <lineage>
        <taxon>Eukaryota</taxon>
        <taxon>Metazoa</taxon>
        <taxon>Cnidaria</taxon>
        <taxon>Anthozoa</taxon>
        <taxon>Hexacorallia</taxon>
        <taxon>Scleractinia</taxon>
        <taxon>Astrocoeniina</taxon>
        <taxon>Pocilloporidae</taxon>
        <taxon>Pocillopora</taxon>
    </lineage>
</organism>
<evidence type="ECO:0000256" key="1">
    <source>
        <dbReference type="SAM" id="MobiDB-lite"/>
    </source>
</evidence>
<reference evidence="2 3" key="1">
    <citation type="journal article" date="2018" name="Sci. Rep.">
        <title>Comparative analysis of the Pocillopora damicornis genome highlights role of immune system in coral evolution.</title>
        <authorList>
            <person name="Cunning R."/>
            <person name="Bay R.A."/>
            <person name="Gillette P."/>
            <person name="Baker A.C."/>
            <person name="Traylor-Knowles N."/>
        </authorList>
    </citation>
    <scope>NUCLEOTIDE SEQUENCE [LARGE SCALE GENOMIC DNA]</scope>
    <source>
        <strain evidence="2">RSMAS</strain>
        <tissue evidence="2">Whole animal</tissue>
    </source>
</reference>
<sequence>EEKQGLESEVGRQLFLEDKNKRQSKLYQPFTEHCHEQIMPNAASGASFHVTGLDGEQLDKAGPCNNSDIYKADSSSGRCGFASSCSQSSSSSAVNVQSLSKDLHSAEIITGLNPDHPALKAWKNSGESASDTTSGGEEKEERSMPLLLTNECFESEGEEQGCASKEEGGKEGSGNSTSICDGAVNASYLIQHCNAVYVVDSPDYTSSRAQDSVKLKNVSGVSQDLLPPEGMPQKQSVSCATTTAQKGAVLVPFDSCTISHLNTWECEGARPKNATLKQNVSHVKITTKKESAVDQSDSYMSSESIKWEHSGTRPRDRTPKGDSSLYSSSLLSSLVDLVPQQVGEPVVLGVDNAFLTRHSVDKPLHGSLYYNYAEMLAEDMDSMM</sequence>
<dbReference type="AlphaFoldDB" id="A0A3M6U9Y9"/>
<accession>A0A3M6U9Y9</accession>
<name>A0A3M6U9Y9_POCDA</name>
<feature type="non-terminal residue" evidence="2">
    <location>
        <position position="384"/>
    </location>
</feature>
<proteinExistence type="predicted"/>
<keyword evidence="3" id="KW-1185">Reference proteome</keyword>
<gene>
    <name evidence="2" type="ORF">pdam_00025794</name>
</gene>
<dbReference type="Proteomes" id="UP000275408">
    <property type="component" value="Unassembled WGS sequence"/>
</dbReference>
<dbReference type="OrthoDB" id="411372at2759"/>
<feature type="region of interest" description="Disordered" evidence="1">
    <location>
        <begin position="288"/>
        <end position="324"/>
    </location>
</feature>
<protein>
    <submittedName>
        <fullName evidence="2">Uncharacterized protein</fullName>
    </submittedName>
</protein>
<feature type="region of interest" description="Disordered" evidence="1">
    <location>
        <begin position="119"/>
        <end position="144"/>
    </location>
</feature>
<feature type="non-terminal residue" evidence="2">
    <location>
        <position position="1"/>
    </location>
</feature>
<evidence type="ECO:0000313" key="2">
    <source>
        <dbReference type="EMBL" id="RMX50463.1"/>
    </source>
</evidence>
<feature type="compositionally biased region" description="Polar residues" evidence="1">
    <location>
        <begin position="293"/>
        <end position="304"/>
    </location>
</feature>
<dbReference type="EMBL" id="RCHS01001945">
    <property type="protein sequence ID" value="RMX50463.1"/>
    <property type="molecule type" value="Genomic_DNA"/>
</dbReference>
<feature type="compositionally biased region" description="Basic and acidic residues" evidence="1">
    <location>
        <begin position="305"/>
        <end position="320"/>
    </location>
</feature>
<evidence type="ECO:0000313" key="3">
    <source>
        <dbReference type="Proteomes" id="UP000275408"/>
    </source>
</evidence>
<feature type="compositionally biased region" description="Polar residues" evidence="1">
    <location>
        <begin position="125"/>
        <end position="135"/>
    </location>
</feature>
<dbReference type="STRING" id="46731.A0A3M6U9Y9"/>